<dbReference type="PROSITE" id="PS00775">
    <property type="entry name" value="GLYCOSYL_HYDROL_F3"/>
    <property type="match status" value="1"/>
</dbReference>
<dbReference type="Proteomes" id="UP001183176">
    <property type="component" value="Unassembled WGS sequence"/>
</dbReference>
<dbReference type="InterPro" id="IPR002772">
    <property type="entry name" value="Glyco_hydro_3_C"/>
</dbReference>
<keyword evidence="4 10" id="KW-0732">Signal</keyword>
<keyword evidence="7" id="KW-0106">Calcium</keyword>
<evidence type="ECO:0000256" key="10">
    <source>
        <dbReference type="SAM" id="SignalP"/>
    </source>
</evidence>
<comment type="caution">
    <text evidence="15">The sequence shown here is derived from an EMBL/GenBank/DDBJ whole genome shotgun (WGS) entry which is preliminary data.</text>
</comment>
<dbReference type="InterPro" id="IPR019800">
    <property type="entry name" value="Glyco_hydro_3_AS"/>
</dbReference>
<feature type="domain" description="Glycoside hydrolase family 3 N-terminal" evidence="11">
    <location>
        <begin position="354"/>
        <end position="683"/>
    </location>
</feature>
<keyword evidence="8 9" id="KW-0326">Glycosidase</keyword>
<protein>
    <recommendedName>
        <fullName evidence="3">beta-glucosidase</fullName>
        <ecNumber evidence="3">3.2.1.21</ecNumber>
    </recommendedName>
</protein>
<feature type="domain" description="Calx-beta" evidence="13">
    <location>
        <begin position="220"/>
        <end position="297"/>
    </location>
</feature>
<feature type="domain" description="CBM11" evidence="14">
    <location>
        <begin position="41"/>
        <end position="216"/>
    </location>
</feature>
<proteinExistence type="inferred from homology"/>
<keyword evidence="16" id="KW-1185">Reference proteome</keyword>
<keyword evidence="5" id="KW-0677">Repeat</keyword>
<dbReference type="Gene3D" id="2.60.120.430">
    <property type="entry name" value="Galactose-binding lectin"/>
    <property type="match status" value="1"/>
</dbReference>
<dbReference type="InterPro" id="IPR003644">
    <property type="entry name" value="Calx_beta"/>
</dbReference>
<dbReference type="InterPro" id="IPR038081">
    <property type="entry name" value="CalX-like_sf"/>
</dbReference>
<dbReference type="InterPro" id="IPR017853">
    <property type="entry name" value="GH"/>
</dbReference>
<evidence type="ECO:0000256" key="9">
    <source>
        <dbReference type="RuleBase" id="RU361161"/>
    </source>
</evidence>
<dbReference type="Gene3D" id="3.40.50.1700">
    <property type="entry name" value="Glycoside hydrolase family 3 C-terminal domain"/>
    <property type="match status" value="1"/>
</dbReference>
<dbReference type="InterPro" id="IPR008979">
    <property type="entry name" value="Galactose-bd-like_sf"/>
</dbReference>
<gene>
    <name evidence="15" type="ORF">RM423_02835</name>
</gene>
<dbReference type="EMBL" id="JAVREH010000002">
    <property type="protein sequence ID" value="MDT0260324.1"/>
    <property type="molecule type" value="Genomic_DNA"/>
</dbReference>
<dbReference type="Pfam" id="PF01915">
    <property type="entry name" value="Glyco_hydro_3_C"/>
    <property type="match status" value="1"/>
</dbReference>
<feature type="domain" description="Glycoside hydrolase family 3 C-terminal" evidence="12">
    <location>
        <begin position="722"/>
        <end position="923"/>
    </location>
</feature>
<name>A0ABU2J5R5_9ACTN</name>
<dbReference type="GO" id="GO:0016787">
    <property type="term" value="F:hydrolase activity"/>
    <property type="evidence" value="ECO:0007669"/>
    <property type="project" value="UniProtKB-KW"/>
</dbReference>
<evidence type="ECO:0000313" key="16">
    <source>
        <dbReference type="Proteomes" id="UP001183176"/>
    </source>
</evidence>
<dbReference type="InterPro" id="IPR036962">
    <property type="entry name" value="Glyco_hydro_3_N_sf"/>
</dbReference>
<dbReference type="InterPro" id="IPR036881">
    <property type="entry name" value="Glyco_hydro_3_C_sf"/>
</dbReference>
<dbReference type="SUPFAM" id="SSF51445">
    <property type="entry name" value="(Trans)glycosidases"/>
    <property type="match status" value="1"/>
</dbReference>
<organism evidence="15 16">
    <name type="scientific">Jatrophihabitans lederbergiae</name>
    <dbReference type="NCBI Taxonomy" id="3075547"/>
    <lineage>
        <taxon>Bacteria</taxon>
        <taxon>Bacillati</taxon>
        <taxon>Actinomycetota</taxon>
        <taxon>Actinomycetes</taxon>
        <taxon>Jatrophihabitantales</taxon>
        <taxon>Jatrophihabitantaceae</taxon>
        <taxon>Jatrophihabitans</taxon>
    </lineage>
</organism>
<dbReference type="RefSeq" id="WP_311421475.1">
    <property type="nucleotide sequence ID" value="NZ_JAVREH010000002.1"/>
</dbReference>
<evidence type="ECO:0000256" key="4">
    <source>
        <dbReference type="ARBA" id="ARBA00022729"/>
    </source>
</evidence>
<dbReference type="SUPFAM" id="SSF52279">
    <property type="entry name" value="Beta-D-glucan exohydrolase, C-terminal domain"/>
    <property type="match status" value="1"/>
</dbReference>
<dbReference type="PANTHER" id="PTHR30620">
    <property type="entry name" value="PERIPLASMIC BETA-GLUCOSIDASE-RELATED"/>
    <property type="match status" value="1"/>
</dbReference>
<dbReference type="Pfam" id="PF03425">
    <property type="entry name" value="CBM_11"/>
    <property type="match status" value="1"/>
</dbReference>
<evidence type="ECO:0000256" key="1">
    <source>
        <dbReference type="ARBA" id="ARBA00000448"/>
    </source>
</evidence>
<feature type="chain" id="PRO_5045571771" description="beta-glucosidase" evidence="10">
    <location>
        <begin position="36"/>
        <end position="1067"/>
    </location>
</feature>
<evidence type="ECO:0000256" key="7">
    <source>
        <dbReference type="ARBA" id="ARBA00022837"/>
    </source>
</evidence>
<keyword evidence="6 9" id="KW-0378">Hydrolase</keyword>
<dbReference type="PRINTS" id="PR00133">
    <property type="entry name" value="GLHYDRLASE3"/>
</dbReference>
<dbReference type="SUPFAM" id="SSF141072">
    <property type="entry name" value="CalX-like"/>
    <property type="match status" value="1"/>
</dbReference>
<sequence length="1067" mass="110049">MRRPTRRRRTVAAAVTTTALTASLVAVLGAGNAVAASGPLPLIDDFEGSVPISATSPGIFPFGNNAASTPTLSVTGAADRPGAAAGNHALDVPYAVTGYGGFSDNHPTAADWSAYAGFSFWVKGTGSGQKVEYEIKDGGSDGEHAELWQGFFNDTTAGWQHVQEPFSSFVKRGDYQPSGAPSDGVLNLTSMWGFAINLPGASSGHLVLDDVALYGKATPKVSVATGTYLVDAGKTAAVGVAVSTPDGSPLASDVTVHYTLGGGTAVAGTDYRAGAGTVTFAAGTASGTVKTIQVATLGGTSASTAKTIPVTLTVDGATLSGASPVVVINAHGLPYLDKSLPAAQRVADLMSRMTLADKVGQMTQAERGAVGNGTDIAKYRLGSLLSGGGSVPTPNTPQAWADMVDAFQTQALATPLQIPLIYGIDSVHGDNNLAGATVFPQNIGMGATRDPALTEKDGAITATETRATGVPWAFSPCVCVSRDERWGRSYESFGEDPALVQRMETIIDGLQGHGKLAKNTSVLATAKHFLGDGGTKFGSSTSGTYTIDQGVTYATQQQVDALFLAPFKTAVHKGVGTVMPSYSSLQILGKDAAPIKMHARGDQITGVLKNQLGFKGFVISDWQGIDQIGPDYRNDVKVGVNAGIDMVMVPYNYQGFTADLTALNASGDVTTARINDAVSRILKQKFALGLFDHPFADRTNIGTIGDAAHRAVARKAAAESQVLLKNSGSVLPLKKNAKVYVAGSNADNVGNQAGGWTLTWQGQSGPIPGGTSILAGMKQDAPRAGITYSATASAPTAGYDVGVVVVGETPYAEGMGDVGNNGHTMQLSVADRDAVDNVCAAMKCVVLDVSGRPLDITGIVPEAKGVVASFLPGSEGEGVADVLFGLKPFTGRLPLTWAKAESQLPINVGDKNYDPLYPYGWGLRTDSARTRLQTVRDQLETSKGTSAAVKALNSVLSAKNWKTDGSPRNTTAMLASLKKVGTAMTGSKYTFAQQNLLVSVARDLAQAEIVKHGSAAMTATAALTAGAEHSLLIGQPARAIAALAKAYTVAHSVKAPKTARATAHPAV</sequence>
<comment type="similarity">
    <text evidence="2 9">Belongs to the glycosyl hydrolase 3 family.</text>
</comment>
<evidence type="ECO:0000256" key="5">
    <source>
        <dbReference type="ARBA" id="ARBA00022737"/>
    </source>
</evidence>
<dbReference type="EC" id="3.2.1.21" evidence="3"/>
<evidence type="ECO:0000259" key="13">
    <source>
        <dbReference type="Pfam" id="PF03160"/>
    </source>
</evidence>
<dbReference type="InterPro" id="IPR001764">
    <property type="entry name" value="Glyco_hydro_3_N"/>
</dbReference>
<dbReference type="Pfam" id="PF03160">
    <property type="entry name" value="Calx-beta"/>
    <property type="match status" value="1"/>
</dbReference>
<dbReference type="InterPro" id="IPR051915">
    <property type="entry name" value="Cellulose_Degrad_GH3"/>
</dbReference>
<comment type="catalytic activity">
    <reaction evidence="1">
        <text>Hydrolysis of terminal, non-reducing beta-D-glucosyl residues with release of beta-D-glucose.</text>
        <dbReference type="EC" id="3.2.1.21"/>
    </reaction>
</comment>
<dbReference type="InterPro" id="IPR005087">
    <property type="entry name" value="CBM11"/>
</dbReference>
<feature type="signal peptide" evidence="10">
    <location>
        <begin position="1"/>
        <end position="35"/>
    </location>
</feature>
<accession>A0ABU2J5R5</accession>
<evidence type="ECO:0000259" key="12">
    <source>
        <dbReference type="Pfam" id="PF01915"/>
    </source>
</evidence>
<evidence type="ECO:0000259" key="14">
    <source>
        <dbReference type="Pfam" id="PF03425"/>
    </source>
</evidence>
<dbReference type="Gene3D" id="3.20.20.300">
    <property type="entry name" value="Glycoside hydrolase, family 3, N-terminal domain"/>
    <property type="match status" value="1"/>
</dbReference>
<evidence type="ECO:0000256" key="3">
    <source>
        <dbReference type="ARBA" id="ARBA00012744"/>
    </source>
</evidence>
<evidence type="ECO:0000313" key="15">
    <source>
        <dbReference type="EMBL" id="MDT0260324.1"/>
    </source>
</evidence>
<evidence type="ECO:0000256" key="6">
    <source>
        <dbReference type="ARBA" id="ARBA00022801"/>
    </source>
</evidence>
<dbReference type="Gene3D" id="2.60.40.2030">
    <property type="match status" value="1"/>
</dbReference>
<reference evidence="16" key="1">
    <citation type="submission" date="2023-07" db="EMBL/GenBank/DDBJ databases">
        <title>30 novel species of actinomycetes from the DSMZ collection.</title>
        <authorList>
            <person name="Nouioui I."/>
        </authorList>
    </citation>
    <scope>NUCLEOTIDE SEQUENCE [LARGE SCALE GENOMIC DNA]</scope>
    <source>
        <strain evidence="16">DSM 44399</strain>
    </source>
</reference>
<dbReference type="Pfam" id="PF00933">
    <property type="entry name" value="Glyco_hydro_3"/>
    <property type="match status" value="1"/>
</dbReference>
<dbReference type="SUPFAM" id="SSF49785">
    <property type="entry name" value="Galactose-binding domain-like"/>
    <property type="match status" value="1"/>
</dbReference>
<dbReference type="PANTHER" id="PTHR30620:SF16">
    <property type="entry name" value="LYSOSOMAL BETA GLUCOSIDASE"/>
    <property type="match status" value="1"/>
</dbReference>
<evidence type="ECO:0000256" key="8">
    <source>
        <dbReference type="ARBA" id="ARBA00023295"/>
    </source>
</evidence>
<evidence type="ECO:0000256" key="2">
    <source>
        <dbReference type="ARBA" id="ARBA00005336"/>
    </source>
</evidence>
<evidence type="ECO:0000259" key="11">
    <source>
        <dbReference type="Pfam" id="PF00933"/>
    </source>
</evidence>